<dbReference type="CDD" id="cd00118">
    <property type="entry name" value="LysM"/>
    <property type="match status" value="1"/>
</dbReference>
<dbReference type="SMART" id="SM00257">
    <property type="entry name" value="LysM"/>
    <property type="match status" value="1"/>
</dbReference>
<sequence>MIKKHFCTIAAIGFFSLSCHSALASAPLVDSQPLPQPAVAAESRGTLVQIKQGAPTEYVVKKGDTLWDISALFLDDPWLWPELWRINTDIANPHLIYPGDKLYLVWVDGRPQLTRKPQRTLLPEGTVQAKRQSIPTFARDMLEPLLTEHRLVSAEHLAQLPVIVGDNRGAPRVNGLAPVFIDAAAGQLEQQEYAIFTPVAELAQGQLLRLVANVQITHAQDGYWQGEVSKLQREIRRGDVLLPLTPTELPELIVPSNGAVPMGHIIGSLNERREQGKFDLVVLDQGRAEGVTTGQMYRAVRAGTRVFVDGESISLVNPYKPSHAISSLWRTTAELPLQQTAELMVLQVQEHSSFAIVLRAPEWLRVGATFLPMQVAAMQR</sequence>
<dbReference type="EMBL" id="QGTT01000005">
    <property type="protein sequence ID" value="PWW13717.1"/>
    <property type="molecule type" value="Genomic_DNA"/>
</dbReference>
<comment type="caution">
    <text evidence="3">The sequence shown here is derived from an EMBL/GenBank/DDBJ whole genome shotgun (WGS) entry which is preliminary data.</text>
</comment>
<protein>
    <submittedName>
        <fullName evidence="3">LysM domain-containing protein</fullName>
    </submittedName>
</protein>
<dbReference type="RefSeq" id="WP_181394907.1">
    <property type="nucleotide sequence ID" value="NZ_QGTT01000005.1"/>
</dbReference>
<dbReference type="AlphaFoldDB" id="A0A317QE26"/>
<dbReference type="PROSITE" id="PS51257">
    <property type="entry name" value="PROKAR_LIPOPROTEIN"/>
    <property type="match status" value="1"/>
</dbReference>
<evidence type="ECO:0000259" key="2">
    <source>
        <dbReference type="PROSITE" id="PS51782"/>
    </source>
</evidence>
<dbReference type="SUPFAM" id="SSF54106">
    <property type="entry name" value="LysM domain"/>
    <property type="match status" value="1"/>
</dbReference>
<dbReference type="InterPro" id="IPR036779">
    <property type="entry name" value="LysM_dom_sf"/>
</dbReference>
<gene>
    <name evidence="3" type="ORF">DET45_10563</name>
</gene>
<proteinExistence type="predicted"/>
<dbReference type="PANTHER" id="PTHR34700:SF8">
    <property type="entry name" value="POTASSIUM BINDING PROTEIN KBP"/>
    <property type="match status" value="1"/>
</dbReference>
<dbReference type="Proteomes" id="UP000246964">
    <property type="component" value="Unassembled WGS sequence"/>
</dbReference>
<dbReference type="PANTHER" id="PTHR34700">
    <property type="entry name" value="POTASSIUM BINDING PROTEIN KBP"/>
    <property type="match status" value="1"/>
</dbReference>
<dbReference type="Gene3D" id="3.10.350.10">
    <property type="entry name" value="LysM domain"/>
    <property type="match status" value="1"/>
</dbReference>
<evidence type="ECO:0000313" key="4">
    <source>
        <dbReference type="Proteomes" id="UP000246964"/>
    </source>
</evidence>
<keyword evidence="4" id="KW-1185">Reference proteome</keyword>
<dbReference type="InterPro" id="IPR018392">
    <property type="entry name" value="LysM"/>
</dbReference>
<feature type="domain" description="LysM" evidence="2">
    <location>
        <begin position="56"/>
        <end position="104"/>
    </location>
</feature>
<dbReference type="InterPro" id="IPR052196">
    <property type="entry name" value="Bact_Kbp"/>
</dbReference>
<dbReference type="Pfam" id="PF01476">
    <property type="entry name" value="LysM"/>
    <property type="match status" value="1"/>
</dbReference>
<evidence type="ECO:0000313" key="3">
    <source>
        <dbReference type="EMBL" id="PWW13717.1"/>
    </source>
</evidence>
<dbReference type="PROSITE" id="PS51782">
    <property type="entry name" value="LYSM"/>
    <property type="match status" value="1"/>
</dbReference>
<feature type="signal peptide" evidence="1">
    <location>
        <begin position="1"/>
        <end position="24"/>
    </location>
</feature>
<accession>A0A317QE26</accession>
<name>A0A317QE26_9GAMM</name>
<feature type="chain" id="PRO_5016318336" evidence="1">
    <location>
        <begin position="25"/>
        <end position="380"/>
    </location>
</feature>
<evidence type="ECO:0000256" key="1">
    <source>
        <dbReference type="SAM" id="SignalP"/>
    </source>
</evidence>
<reference evidence="3 4" key="1">
    <citation type="submission" date="2018-05" db="EMBL/GenBank/DDBJ databases">
        <title>Freshwater and sediment microbial communities from various areas in North America, analyzing microbe dynamics in response to fracking.</title>
        <authorList>
            <person name="Lamendella R."/>
        </authorList>
    </citation>
    <scope>NUCLEOTIDE SEQUENCE [LARGE SCALE GENOMIC DNA]</scope>
    <source>
        <strain evidence="3 4">125B1</strain>
    </source>
</reference>
<keyword evidence="1" id="KW-0732">Signal</keyword>
<organism evidence="3 4">
    <name type="scientific">Pseudidiomarina maritima</name>
    <dbReference type="NCBI Taxonomy" id="519453"/>
    <lineage>
        <taxon>Bacteria</taxon>
        <taxon>Pseudomonadati</taxon>
        <taxon>Pseudomonadota</taxon>
        <taxon>Gammaproteobacteria</taxon>
        <taxon>Alteromonadales</taxon>
        <taxon>Idiomarinaceae</taxon>
        <taxon>Pseudidiomarina</taxon>
    </lineage>
</organism>